<keyword evidence="1" id="KW-1133">Transmembrane helix</keyword>
<dbReference type="PANTHER" id="PTHR22744:SF14">
    <property type="entry name" value="BTB DOMAIN-CONTAINING PROTEIN-RELATED"/>
    <property type="match status" value="1"/>
</dbReference>
<evidence type="ECO:0000256" key="1">
    <source>
        <dbReference type="SAM" id="Phobius"/>
    </source>
</evidence>
<feature type="non-terminal residue" evidence="2">
    <location>
        <position position="1"/>
    </location>
</feature>
<accession>A0AAV5WHN9</accession>
<feature type="transmembrane region" description="Helical" evidence="1">
    <location>
        <begin position="6"/>
        <end position="26"/>
    </location>
</feature>
<dbReference type="AlphaFoldDB" id="A0AAV5WHN9"/>
<dbReference type="Gene3D" id="3.30.710.10">
    <property type="entry name" value="Potassium Channel Kv1.1, Chain A"/>
    <property type="match status" value="1"/>
</dbReference>
<sequence length="80" mass="9297">QQFVQLLAVIYPSFADVTGGTVWAILKLADRFEIKYATDRAQGYLICNMWPLAESYQFSDQFRLRKLQNAILEEIDDVSY</sequence>
<evidence type="ECO:0000313" key="3">
    <source>
        <dbReference type="Proteomes" id="UP001432322"/>
    </source>
</evidence>
<keyword evidence="1" id="KW-0812">Transmembrane</keyword>
<dbReference type="PANTHER" id="PTHR22744">
    <property type="entry name" value="HELIX LOOP HELIX PROTEIN 21-RELATED"/>
    <property type="match status" value="1"/>
</dbReference>
<proteinExistence type="predicted"/>
<organism evidence="2 3">
    <name type="scientific">Pristionchus fissidentatus</name>
    <dbReference type="NCBI Taxonomy" id="1538716"/>
    <lineage>
        <taxon>Eukaryota</taxon>
        <taxon>Metazoa</taxon>
        <taxon>Ecdysozoa</taxon>
        <taxon>Nematoda</taxon>
        <taxon>Chromadorea</taxon>
        <taxon>Rhabditida</taxon>
        <taxon>Rhabditina</taxon>
        <taxon>Diplogasteromorpha</taxon>
        <taxon>Diplogasteroidea</taxon>
        <taxon>Neodiplogasteridae</taxon>
        <taxon>Pristionchus</taxon>
    </lineage>
</organism>
<reference evidence="2" key="1">
    <citation type="submission" date="2023-10" db="EMBL/GenBank/DDBJ databases">
        <title>Genome assembly of Pristionchus species.</title>
        <authorList>
            <person name="Yoshida K."/>
            <person name="Sommer R.J."/>
        </authorList>
    </citation>
    <scope>NUCLEOTIDE SEQUENCE</scope>
    <source>
        <strain evidence="2">RS5133</strain>
    </source>
</reference>
<dbReference type="Proteomes" id="UP001432322">
    <property type="component" value="Unassembled WGS sequence"/>
</dbReference>
<name>A0AAV5WHN9_9BILA</name>
<keyword evidence="1" id="KW-0472">Membrane</keyword>
<gene>
    <name evidence="2" type="ORF">PFISCL1PPCAC_20739</name>
</gene>
<feature type="non-terminal residue" evidence="2">
    <location>
        <position position="80"/>
    </location>
</feature>
<comment type="caution">
    <text evidence="2">The sequence shown here is derived from an EMBL/GenBank/DDBJ whole genome shotgun (WGS) entry which is preliminary data.</text>
</comment>
<dbReference type="EMBL" id="BTSY01000005">
    <property type="protein sequence ID" value="GMT29442.1"/>
    <property type="molecule type" value="Genomic_DNA"/>
</dbReference>
<keyword evidence="3" id="KW-1185">Reference proteome</keyword>
<dbReference type="InterPro" id="IPR011333">
    <property type="entry name" value="SKP1/BTB/POZ_sf"/>
</dbReference>
<protein>
    <submittedName>
        <fullName evidence="2">Uncharacterized protein</fullName>
    </submittedName>
</protein>
<evidence type="ECO:0000313" key="2">
    <source>
        <dbReference type="EMBL" id="GMT29442.1"/>
    </source>
</evidence>